<comment type="caution">
    <text evidence="2">The sequence shown here is derived from an EMBL/GenBank/DDBJ whole genome shotgun (WGS) entry which is preliminary data.</text>
</comment>
<feature type="compositionally biased region" description="Polar residues" evidence="1">
    <location>
        <begin position="374"/>
        <end position="392"/>
    </location>
</feature>
<organism evidence="2 3">
    <name type="scientific">Aspergillus cristatus</name>
    <name type="common">Chinese Fuzhuan brick tea-fermentation fungus</name>
    <name type="synonym">Eurotium cristatum</name>
    <dbReference type="NCBI Taxonomy" id="573508"/>
    <lineage>
        <taxon>Eukaryota</taxon>
        <taxon>Fungi</taxon>
        <taxon>Dikarya</taxon>
        <taxon>Ascomycota</taxon>
        <taxon>Pezizomycotina</taxon>
        <taxon>Eurotiomycetes</taxon>
        <taxon>Eurotiomycetidae</taxon>
        <taxon>Eurotiales</taxon>
        <taxon>Aspergillaceae</taxon>
        <taxon>Aspergillus</taxon>
        <taxon>Aspergillus subgen. Aspergillus</taxon>
    </lineage>
</organism>
<feature type="compositionally biased region" description="Basic and acidic residues" evidence="1">
    <location>
        <begin position="582"/>
        <end position="591"/>
    </location>
</feature>
<feature type="compositionally biased region" description="Polar residues" evidence="1">
    <location>
        <begin position="170"/>
        <end position="188"/>
    </location>
</feature>
<gene>
    <name evidence="2" type="ORF">SI65_04373</name>
</gene>
<protein>
    <submittedName>
        <fullName evidence="2">Uncharacterized protein</fullName>
    </submittedName>
</protein>
<feature type="region of interest" description="Disordered" evidence="1">
    <location>
        <begin position="665"/>
        <end position="691"/>
    </location>
</feature>
<feature type="compositionally biased region" description="Basic and acidic residues" evidence="1">
    <location>
        <begin position="251"/>
        <end position="266"/>
    </location>
</feature>
<feature type="compositionally biased region" description="Polar residues" evidence="1">
    <location>
        <begin position="151"/>
        <end position="160"/>
    </location>
</feature>
<feature type="compositionally biased region" description="Low complexity" evidence="1">
    <location>
        <begin position="565"/>
        <end position="581"/>
    </location>
</feature>
<evidence type="ECO:0000256" key="1">
    <source>
        <dbReference type="SAM" id="MobiDB-lite"/>
    </source>
</evidence>
<feature type="compositionally biased region" description="Low complexity" evidence="1">
    <location>
        <begin position="617"/>
        <end position="632"/>
    </location>
</feature>
<accession>A0A1E3BEM3</accession>
<evidence type="ECO:0000313" key="3">
    <source>
        <dbReference type="Proteomes" id="UP000094569"/>
    </source>
</evidence>
<keyword evidence="3" id="KW-1185">Reference proteome</keyword>
<proteinExistence type="predicted"/>
<dbReference type="STRING" id="573508.A0A1E3BEM3"/>
<feature type="compositionally biased region" description="Low complexity" evidence="1">
    <location>
        <begin position="485"/>
        <end position="494"/>
    </location>
</feature>
<feature type="compositionally biased region" description="Basic and acidic residues" evidence="1">
    <location>
        <begin position="360"/>
        <end position="373"/>
    </location>
</feature>
<dbReference type="AlphaFoldDB" id="A0A1E3BEM3"/>
<feature type="region of interest" description="Disordered" evidence="1">
    <location>
        <begin position="83"/>
        <end position="294"/>
    </location>
</feature>
<dbReference type="Proteomes" id="UP000094569">
    <property type="component" value="Unassembled WGS sequence"/>
</dbReference>
<name>A0A1E3BEM3_ASPCR</name>
<dbReference type="VEuPathDB" id="FungiDB:SI65_04373"/>
<sequence length="691" mass="75890">MPFRRPTSPVSLEVCSPSADDIVSDGVLGSDDELDEDARNAQRQRIEKLAEAYLQGAPLFILSASLKGPFDQGWVNPWKKKRKALNAAEDSSGPVMQETDPRPRKQFHHESHESSRRTETSVAPSDAPSESSLGSSRHQKSRKPLQDKQSRNSASVQGTPKRTVPWTGDAQLNSELRNSSVARPTDNNWLKRDRRRIGFRNFDPPTSPTTTVSTRLSDTRSRRHQSVVPSPRPSSPKNTDTKEPVSSQIERLQETRRSESIAESHLRSARASPIRQHDVPHSATHNAQSDSSFCIVSSSSQLPKFEFRRRKKRSKSSTMKQSEEPSVLPETDKDAQQPLKQESQQAPQQQPISSTGSLKESAKRENAYIDPSRRTFTSTAGSRAFDSHTTSRLGLLESRTTHGTIENLPSAQPVPPNPAMADYAPSLHYTAPPTSASEDDGDAGPVPPLSTQAALLHAQKSFQDGLESQVEDQPKTSSKKRRSSRSSLPSSTTSQKITPFHHFNTPRLGSDNNPSRTAAAAVPSTQCIVDAVTPFTFSTEKKRRRHAHIESLPRVTSGNKKQKTSSFSDRSPSPYSDWSPSPERDQLDHRNQSGGESPRDLQPGTNPNGNNHEHSQSTALPLTLSGTTPPTAQEGQGGLAGESFNLSQAIADAGSWLQESFDWNRDLRRSGNNPGASSEDAHRSALNLDTH</sequence>
<evidence type="ECO:0000313" key="2">
    <source>
        <dbReference type="EMBL" id="ODM19389.1"/>
    </source>
</evidence>
<reference evidence="2 3" key="1">
    <citation type="journal article" date="2016" name="BMC Genomics">
        <title>Comparative genomic and transcriptomic analyses of the Fuzhuan brick tea-fermentation fungus Aspergillus cristatus.</title>
        <authorList>
            <person name="Ge Y."/>
            <person name="Wang Y."/>
            <person name="Liu Y."/>
            <person name="Tan Y."/>
            <person name="Ren X."/>
            <person name="Zhang X."/>
            <person name="Hyde K.D."/>
            <person name="Liu Y."/>
            <person name="Liu Z."/>
        </authorList>
    </citation>
    <scope>NUCLEOTIDE SEQUENCE [LARGE SCALE GENOMIC DNA]</scope>
    <source>
        <strain evidence="2 3">GZAAS20.1005</strain>
    </source>
</reference>
<dbReference type="EMBL" id="JXNT01000004">
    <property type="protein sequence ID" value="ODM19389.1"/>
    <property type="molecule type" value="Genomic_DNA"/>
</dbReference>
<feature type="compositionally biased region" description="Polar residues" evidence="1">
    <location>
        <begin position="401"/>
        <end position="410"/>
    </location>
</feature>
<feature type="region of interest" description="Disordered" evidence="1">
    <location>
        <begin position="306"/>
        <end position="644"/>
    </location>
</feature>
<feature type="compositionally biased region" description="Low complexity" evidence="1">
    <location>
        <begin position="336"/>
        <end position="354"/>
    </location>
</feature>
<dbReference type="OrthoDB" id="5419922at2759"/>
<feature type="compositionally biased region" description="Basic and acidic residues" evidence="1">
    <location>
        <begin position="99"/>
        <end position="119"/>
    </location>
</feature>